<feature type="region of interest" description="Disordered" evidence="1">
    <location>
        <begin position="61"/>
        <end position="96"/>
    </location>
</feature>
<protein>
    <recommendedName>
        <fullName evidence="4">F-box domain-containing protein</fullName>
    </recommendedName>
</protein>
<gene>
    <name evidence="2" type="ORF">BJX66DRAFT_292924</name>
</gene>
<name>A0ABR4GK53_9EURO</name>
<dbReference type="Proteomes" id="UP001610563">
    <property type="component" value="Unassembled WGS sequence"/>
</dbReference>
<organism evidence="2 3">
    <name type="scientific">Aspergillus keveii</name>
    <dbReference type="NCBI Taxonomy" id="714993"/>
    <lineage>
        <taxon>Eukaryota</taxon>
        <taxon>Fungi</taxon>
        <taxon>Dikarya</taxon>
        <taxon>Ascomycota</taxon>
        <taxon>Pezizomycotina</taxon>
        <taxon>Eurotiomycetes</taxon>
        <taxon>Eurotiomycetidae</taxon>
        <taxon>Eurotiales</taxon>
        <taxon>Aspergillaceae</taxon>
        <taxon>Aspergillus</taxon>
        <taxon>Aspergillus subgen. Nidulantes</taxon>
    </lineage>
</organism>
<evidence type="ECO:0008006" key="4">
    <source>
        <dbReference type="Google" id="ProtNLM"/>
    </source>
</evidence>
<dbReference type="EMBL" id="JBFTWV010000007">
    <property type="protein sequence ID" value="KAL2799450.1"/>
    <property type="molecule type" value="Genomic_DNA"/>
</dbReference>
<proteinExistence type="predicted"/>
<evidence type="ECO:0000256" key="1">
    <source>
        <dbReference type="SAM" id="MobiDB-lite"/>
    </source>
</evidence>
<evidence type="ECO:0000313" key="3">
    <source>
        <dbReference type="Proteomes" id="UP001610563"/>
    </source>
</evidence>
<keyword evidence="3" id="KW-1185">Reference proteome</keyword>
<reference evidence="2 3" key="1">
    <citation type="submission" date="2024-07" db="EMBL/GenBank/DDBJ databases">
        <title>Section-level genome sequencing and comparative genomics of Aspergillus sections Usti and Cavernicolus.</title>
        <authorList>
            <consortium name="Lawrence Berkeley National Laboratory"/>
            <person name="Nybo J.L."/>
            <person name="Vesth T.C."/>
            <person name="Theobald S."/>
            <person name="Frisvad J.C."/>
            <person name="Larsen T.O."/>
            <person name="Kjaerboelling I."/>
            <person name="Rothschild-Mancinelli K."/>
            <person name="Lyhne E.K."/>
            <person name="Kogle M.E."/>
            <person name="Barry K."/>
            <person name="Clum A."/>
            <person name="Na H."/>
            <person name="Ledsgaard L."/>
            <person name="Lin J."/>
            <person name="Lipzen A."/>
            <person name="Kuo A."/>
            <person name="Riley R."/>
            <person name="Mondo S."/>
            <person name="Labutti K."/>
            <person name="Haridas S."/>
            <person name="Pangalinan J."/>
            <person name="Salamov A.A."/>
            <person name="Simmons B.A."/>
            <person name="Magnuson J.K."/>
            <person name="Chen J."/>
            <person name="Drula E."/>
            <person name="Henrissat B."/>
            <person name="Wiebenga A."/>
            <person name="Lubbers R.J."/>
            <person name="Gomes A.C."/>
            <person name="Makela M.R."/>
            <person name="Stajich J."/>
            <person name="Grigoriev I.V."/>
            <person name="Mortensen U.H."/>
            <person name="De Vries R.P."/>
            <person name="Baker S.E."/>
            <person name="Andersen M.R."/>
        </authorList>
    </citation>
    <scope>NUCLEOTIDE SEQUENCE [LARGE SCALE GENOMIC DNA]</scope>
    <source>
        <strain evidence="2 3">CBS 209.92</strain>
    </source>
</reference>
<comment type="caution">
    <text evidence="2">The sequence shown here is derived from an EMBL/GenBank/DDBJ whole genome shotgun (WGS) entry which is preliminary data.</text>
</comment>
<evidence type="ECO:0000313" key="2">
    <source>
        <dbReference type="EMBL" id="KAL2799450.1"/>
    </source>
</evidence>
<feature type="compositionally biased region" description="Polar residues" evidence="1">
    <location>
        <begin position="67"/>
        <end position="76"/>
    </location>
</feature>
<sequence length="547" mass="61462">MTVFDDLPLEIIALILDNIPDLFTLLSAIKSAQIFSTAFTLRPDKIAISCFEREWSCPCPPLDKPQDQNNPHQRPNQPRRWRHSPPPSQLTPTPATKITHSTCGRLLLELVTLARSHAINPQVPEAILRVIYPYFQNRMLEESLFPIAVAIARSYLQNNKTGAALNLLQAIYGGQGVFRWRAPAGLTTGVEDPEGRMWTATRDRRRISLYPVARLILEIKDEMGFDGGRPVTQGFRGQVWGLRKQFRNSPVLLIGKEQVALFPWEYLHDQPELLKDGIWVNDPRPGNNVDIPARVRAIVKVTKWGFPSPRETLLDATVRAHRVTHRAAFWRFEGEEGGDMLYEGSGGSLRIYMGFLQGLTGPVPPEPDAEVEAGLEKARAEEEARKRETRRLIITGQRGNGEFNASEVLAAAGDYTAERAVVDILLQDKQVMRNGYLCIREILRTFHLGTVLRLLRRVEREWEVTEGILEAAARNGHSGAGIVRFILEHQQRGLEFESGEEGMAELIVRVAANNEGCGRQIMEVLFERQEARDQGVYEALCAAEGSG</sequence>
<dbReference type="Pfam" id="PF23397">
    <property type="entry name" value="DUF7104"/>
    <property type="match status" value="2"/>
</dbReference>
<accession>A0ABR4GK53</accession>
<dbReference type="InterPro" id="IPR055530">
    <property type="entry name" value="DUF7104"/>
</dbReference>